<accession>A0A7J9ERG4</accession>
<evidence type="ECO:0000313" key="1">
    <source>
        <dbReference type="EMBL" id="MBA0775617.1"/>
    </source>
</evidence>
<dbReference type="EMBL" id="JABEZW010000009">
    <property type="protein sequence ID" value="MBA0775617.1"/>
    <property type="molecule type" value="Genomic_DNA"/>
</dbReference>
<comment type="caution">
    <text evidence="1">The sequence shown here is derived from an EMBL/GenBank/DDBJ whole genome shotgun (WGS) entry which is preliminary data.</text>
</comment>
<evidence type="ECO:0000313" key="2">
    <source>
        <dbReference type="Proteomes" id="UP000593568"/>
    </source>
</evidence>
<dbReference type="Proteomes" id="UP000593568">
    <property type="component" value="Unassembled WGS sequence"/>
</dbReference>
<dbReference type="AlphaFoldDB" id="A0A7J9ERG4"/>
<keyword evidence="2" id="KW-1185">Reference proteome</keyword>
<proteinExistence type="predicted"/>
<reference evidence="1 2" key="1">
    <citation type="journal article" date="2019" name="Genome Biol. Evol.">
        <title>Insights into the evolution of the New World diploid cottons (Gossypium, subgenus Houzingenia) based on genome sequencing.</title>
        <authorList>
            <person name="Grover C.E."/>
            <person name="Arick M.A. 2nd"/>
            <person name="Thrash A."/>
            <person name="Conover J.L."/>
            <person name="Sanders W.S."/>
            <person name="Peterson D.G."/>
            <person name="Frelichowski J.E."/>
            <person name="Scheffler J.A."/>
            <person name="Scheffler B.E."/>
            <person name="Wendel J.F."/>
        </authorList>
    </citation>
    <scope>NUCLEOTIDE SEQUENCE [LARGE SCALE GENOMIC DNA]</scope>
    <source>
        <strain evidence="1">8</strain>
        <tissue evidence="1">Leaf</tissue>
    </source>
</reference>
<gene>
    <name evidence="1" type="ORF">Gotri_010736</name>
</gene>
<sequence>MLPWRCNRRIECCSNLNFDNRFLWHLRCSMMSTKLTYSNRIRICQYFGRNILKYGKIGMIIYLLGNRSSFQS</sequence>
<protein>
    <submittedName>
        <fullName evidence="1">Uncharacterized protein</fullName>
    </submittedName>
</protein>
<organism evidence="1 2">
    <name type="scientific">Gossypium trilobum</name>
    <dbReference type="NCBI Taxonomy" id="34281"/>
    <lineage>
        <taxon>Eukaryota</taxon>
        <taxon>Viridiplantae</taxon>
        <taxon>Streptophyta</taxon>
        <taxon>Embryophyta</taxon>
        <taxon>Tracheophyta</taxon>
        <taxon>Spermatophyta</taxon>
        <taxon>Magnoliopsida</taxon>
        <taxon>eudicotyledons</taxon>
        <taxon>Gunneridae</taxon>
        <taxon>Pentapetalae</taxon>
        <taxon>rosids</taxon>
        <taxon>malvids</taxon>
        <taxon>Malvales</taxon>
        <taxon>Malvaceae</taxon>
        <taxon>Malvoideae</taxon>
        <taxon>Gossypium</taxon>
    </lineage>
</organism>
<name>A0A7J9ERG4_9ROSI</name>